<dbReference type="InterPro" id="IPR051493">
    <property type="entry name" value="CHD"/>
</dbReference>
<proteinExistence type="predicted"/>
<accession>A0A4W5MFP9</accession>
<sequence length="185" mass="21727">MLQKDETSSSNDAMDKHDSVVQDTLSVEMVQEGFGQDEFGQEGMELKGRPLWPAGPNLTARLRRLITAYQRFMRREPLRHDFLLPGASPGPISWQLGEELRHCTAAAAKPDPLFLEWQRRWVMMSEQRWTRREQADFYRTVSSFGVVYDPEKKTFDWSQFRSFARLERKTDESLERYFSSFVSMC</sequence>
<reference evidence="3" key="1">
    <citation type="submission" date="2018-06" db="EMBL/GenBank/DDBJ databases">
        <title>Genome assembly of Danube salmon.</title>
        <authorList>
            <person name="Macqueen D.J."/>
            <person name="Gundappa M.K."/>
        </authorList>
    </citation>
    <scope>NUCLEOTIDE SEQUENCE [LARGE SCALE GENOMIC DNA]</scope>
</reference>
<dbReference type="Ensembl" id="ENSHHUT00000038133.1">
    <property type="protein sequence ID" value="ENSHHUP00000036668.1"/>
    <property type="gene ID" value="ENSHHUG00000023009.1"/>
</dbReference>
<dbReference type="STRING" id="62062.ENSHHUP00000036668"/>
<keyword evidence="3" id="KW-1185">Reference proteome</keyword>
<dbReference type="PANTHER" id="PTHR46850:SF1">
    <property type="entry name" value="CHROMODOMAIN-HELICASE-DNA-BINDING PROTEIN 9"/>
    <property type="match status" value="1"/>
</dbReference>
<reference evidence="2" key="3">
    <citation type="submission" date="2025-09" db="UniProtKB">
        <authorList>
            <consortium name="Ensembl"/>
        </authorList>
    </citation>
    <scope>IDENTIFICATION</scope>
</reference>
<reference evidence="2" key="2">
    <citation type="submission" date="2025-08" db="UniProtKB">
        <authorList>
            <consortium name="Ensembl"/>
        </authorList>
    </citation>
    <scope>IDENTIFICATION</scope>
</reference>
<dbReference type="InterPro" id="IPR056342">
    <property type="entry name" value="HTH_CHD6-9"/>
</dbReference>
<dbReference type="GeneTree" id="ENSGT00940000153649"/>
<dbReference type="Pfam" id="PF23078">
    <property type="entry name" value="HTH_CHD6-9"/>
    <property type="match status" value="1"/>
</dbReference>
<feature type="domain" description="Chromodomain-helicase-DNA-binding protein 6-9 tri-helical" evidence="1">
    <location>
        <begin position="125"/>
        <end position="185"/>
    </location>
</feature>
<organism evidence="2 3">
    <name type="scientific">Hucho hucho</name>
    <name type="common">huchen</name>
    <dbReference type="NCBI Taxonomy" id="62062"/>
    <lineage>
        <taxon>Eukaryota</taxon>
        <taxon>Metazoa</taxon>
        <taxon>Chordata</taxon>
        <taxon>Craniata</taxon>
        <taxon>Vertebrata</taxon>
        <taxon>Euteleostomi</taxon>
        <taxon>Actinopterygii</taxon>
        <taxon>Neopterygii</taxon>
        <taxon>Teleostei</taxon>
        <taxon>Protacanthopterygii</taxon>
        <taxon>Salmoniformes</taxon>
        <taxon>Salmonidae</taxon>
        <taxon>Salmoninae</taxon>
        <taxon>Hucho</taxon>
    </lineage>
</organism>
<evidence type="ECO:0000259" key="1">
    <source>
        <dbReference type="Pfam" id="PF23078"/>
    </source>
</evidence>
<dbReference type="PANTHER" id="PTHR46850">
    <property type="entry name" value="CHROMODOMAIN-HELICASE-DNA-BINDING PROTEIN 9"/>
    <property type="match status" value="1"/>
</dbReference>
<evidence type="ECO:0000313" key="3">
    <source>
        <dbReference type="Proteomes" id="UP000314982"/>
    </source>
</evidence>
<dbReference type="AlphaFoldDB" id="A0A4W5MFP9"/>
<evidence type="ECO:0000313" key="2">
    <source>
        <dbReference type="Ensembl" id="ENSHHUP00000036668.1"/>
    </source>
</evidence>
<dbReference type="Proteomes" id="UP000314982">
    <property type="component" value="Unassembled WGS sequence"/>
</dbReference>
<name>A0A4W5MFP9_9TELE</name>
<protein>
    <recommendedName>
        <fullName evidence="1">Chromodomain-helicase-DNA-binding protein 6-9 tri-helical domain-containing protein</fullName>
    </recommendedName>
</protein>